<evidence type="ECO:0000259" key="1">
    <source>
        <dbReference type="PROSITE" id="PS51186"/>
    </source>
</evidence>
<evidence type="ECO:0000313" key="2">
    <source>
        <dbReference type="EMBL" id="RED44288.1"/>
    </source>
</evidence>
<sequence>MTEDIQGLTIEGSSIILEEFQEKHLFDPTYFSWLRNPDVVSGINRIEYLMPLQFNKVEEYVRNLFISKNDAFFAIIHKETGVFIGTLRLLGIDWRMRQAEVGIMIGHQDFIGKGLSKKAVSLAARYAFERLSLRRLCASTNETNMAMCRCFKSLGFHQEGVLRQHAMINGKYTDRILFGLFPEEFVPDA</sequence>
<dbReference type="OrthoDB" id="5295305at2"/>
<evidence type="ECO:0000313" key="3">
    <source>
        <dbReference type="Proteomes" id="UP000256845"/>
    </source>
</evidence>
<organism evidence="2 3">
    <name type="scientific">Aestuariispira insulae</name>
    <dbReference type="NCBI Taxonomy" id="1461337"/>
    <lineage>
        <taxon>Bacteria</taxon>
        <taxon>Pseudomonadati</taxon>
        <taxon>Pseudomonadota</taxon>
        <taxon>Alphaproteobacteria</taxon>
        <taxon>Rhodospirillales</taxon>
        <taxon>Kiloniellaceae</taxon>
        <taxon>Aestuariispira</taxon>
    </lineage>
</organism>
<accession>A0A3D9H475</accession>
<dbReference type="InterPro" id="IPR000182">
    <property type="entry name" value="GNAT_dom"/>
</dbReference>
<reference evidence="2 3" key="1">
    <citation type="submission" date="2018-07" db="EMBL/GenBank/DDBJ databases">
        <title>Genomic Encyclopedia of Type Strains, Phase III (KMG-III): the genomes of soil and plant-associated and newly described type strains.</title>
        <authorList>
            <person name="Whitman W."/>
        </authorList>
    </citation>
    <scope>NUCLEOTIDE SEQUENCE [LARGE SCALE GENOMIC DNA]</scope>
    <source>
        <strain evidence="2 3">CECT 8488</strain>
    </source>
</reference>
<dbReference type="AlphaFoldDB" id="A0A3D9H475"/>
<proteinExistence type="predicted"/>
<dbReference type="PROSITE" id="PS51186">
    <property type="entry name" value="GNAT"/>
    <property type="match status" value="1"/>
</dbReference>
<dbReference type="Proteomes" id="UP000256845">
    <property type="component" value="Unassembled WGS sequence"/>
</dbReference>
<dbReference type="Pfam" id="PF13302">
    <property type="entry name" value="Acetyltransf_3"/>
    <property type="match status" value="1"/>
</dbReference>
<feature type="domain" description="N-acetyltransferase" evidence="1">
    <location>
        <begin position="32"/>
        <end position="179"/>
    </location>
</feature>
<gene>
    <name evidence="2" type="ORF">DFP90_11541</name>
</gene>
<comment type="caution">
    <text evidence="2">The sequence shown here is derived from an EMBL/GenBank/DDBJ whole genome shotgun (WGS) entry which is preliminary data.</text>
</comment>
<dbReference type="Gene3D" id="3.40.630.30">
    <property type="match status" value="1"/>
</dbReference>
<name>A0A3D9H475_9PROT</name>
<dbReference type="SUPFAM" id="SSF55729">
    <property type="entry name" value="Acyl-CoA N-acyltransferases (Nat)"/>
    <property type="match status" value="1"/>
</dbReference>
<dbReference type="EMBL" id="QRDW01000015">
    <property type="protein sequence ID" value="RED44288.1"/>
    <property type="molecule type" value="Genomic_DNA"/>
</dbReference>
<dbReference type="RefSeq" id="WP_115939128.1">
    <property type="nucleotide sequence ID" value="NZ_QRDW01000015.1"/>
</dbReference>
<dbReference type="InterPro" id="IPR016181">
    <property type="entry name" value="Acyl_CoA_acyltransferase"/>
</dbReference>
<dbReference type="PANTHER" id="PTHR43415">
    <property type="entry name" value="SPERMIDINE N(1)-ACETYLTRANSFERASE"/>
    <property type="match status" value="1"/>
</dbReference>
<dbReference type="PANTHER" id="PTHR43415:SF3">
    <property type="entry name" value="GNAT-FAMILY ACETYLTRANSFERASE"/>
    <property type="match status" value="1"/>
</dbReference>
<keyword evidence="2" id="KW-0808">Transferase</keyword>
<protein>
    <submittedName>
        <fullName evidence="2">RimJ/RimL family protein N-acetyltransferase</fullName>
    </submittedName>
</protein>
<keyword evidence="3" id="KW-1185">Reference proteome</keyword>
<dbReference type="GO" id="GO:0016747">
    <property type="term" value="F:acyltransferase activity, transferring groups other than amino-acyl groups"/>
    <property type="evidence" value="ECO:0007669"/>
    <property type="project" value="InterPro"/>
</dbReference>